<dbReference type="PANTHER" id="PTHR24356">
    <property type="entry name" value="SERINE/THREONINE-PROTEIN KINASE"/>
    <property type="match status" value="1"/>
</dbReference>
<dbReference type="Proteomes" id="UP000694892">
    <property type="component" value="Chromosome 8L"/>
</dbReference>
<name>A0A974H8Y9_XENLA</name>
<evidence type="ECO:0000256" key="8">
    <source>
        <dbReference type="ARBA" id="ARBA00048679"/>
    </source>
</evidence>
<keyword evidence="5" id="KW-0418">Kinase</keyword>
<evidence type="ECO:0000256" key="5">
    <source>
        <dbReference type="ARBA" id="ARBA00022777"/>
    </source>
</evidence>
<feature type="binding site" evidence="9">
    <location>
        <position position="187"/>
    </location>
    <ligand>
        <name>ATP</name>
        <dbReference type="ChEBI" id="CHEBI:30616"/>
    </ligand>
</feature>
<dbReference type="InterPro" id="IPR050236">
    <property type="entry name" value="Ser_Thr_kinase_AGC"/>
</dbReference>
<dbReference type="SUPFAM" id="SSF56112">
    <property type="entry name" value="Protein kinase-like (PK-like)"/>
    <property type="match status" value="1"/>
</dbReference>
<keyword evidence="2" id="KW-0723">Serine/threonine-protein kinase</keyword>
<accession>A0A974H8Y9</accession>
<keyword evidence="4 9" id="KW-0547">Nucleotide-binding</keyword>
<reference evidence="13" key="1">
    <citation type="journal article" date="2016" name="Nature">
        <title>Genome evolution in the allotetraploid frog Xenopus laevis.</title>
        <authorList>
            <person name="Session A.M."/>
            <person name="Uno Y."/>
            <person name="Kwon T."/>
            <person name="Chapman J.A."/>
            <person name="Toyoda A."/>
            <person name="Takahashi S."/>
            <person name="Fukui A."/>
            <person name="Hikosaka A."/>
            <person name="Suzuki A."/>
            <person name="Kondo M."/>
            <person name="van Heeringen S.J."/>
            <person name="Quigley I."/>
            <person name="Heinz S."/>
            <person name="Ogino H."/>
            <person name="Ochi H."/>
            <person name="Hellsten U."/>
            <person name="Lyons J.B."/>
            <person name="Simakov O."/>
            <person name="Putnam N."/>
            <person name="Stites J."/>
            <person name="Kuroki Y."/>
            <person name="Tanaka T."/>
            <person name="Michiue T."/>
            <person name="Watanabe M."/>
            <person name="Bogdanovic O."/>
            <person name="Lister R."/>
            <person name="Georgiou G."/>
            <person name="Paranjpe S.S."/>
            <person name="van Kruijsbergen I."/>
            <person name="Shu S."/>
            <person name="Carlson J."/>
            <person name="Kinoshita T."/>
            <person name="Ohta Y."/>
            <person name="Mawaribuchi S."/>
            <person name="Jenkins J."/>
            <person name="Grimwood J."/>
            <person name="Schmutz J."/>
            <person name="Mitros T."/>
            <person name="Mozaffari S.V."/>
            <person name="Suzuki Y."/>
            <person name="Haramoto Y."/>
            <person name="Yamamoto T.S."/>
            <person name="Takagi C."/>
            <person name="Heald R."/>
            <person name="Miller K."/>
            <person name="Haudenschild C."/>
            <person name="Kitzman J."/>
            <person name="Nakayama T."/>
            <person name="Izutsu Y."/>
            <person name="Robert J."/>
            <person name="Fortriede J."/>
            <person name="Burns K."/>
            <person name="Lotay V."/>
            <person name="Karimi K."/>
            <person name="Yasuoka Y."/>
            <person name="Dichmann D.S."/>
            <person name="Flajnik M.F."/>
            <person name="Houston D.W."/>
            <person name="Shendure J."/>
            <person name="DuPasquier L."/>
            <person name="Vize P.D."/>
            <person name="Zorn A.M."/>
            <person name="Ito M."/>
            <person name="Marcotte E.M."/>
            <person name="Wallingford J.B."/>
            <person name="Ito Y."/>
            <person name="Asashima M."/>
            <person name="Ueno N."/>
            <person name="Matsuda Y."/>
            <person name="Veenstra G.J."/>
            <person name="Fujiyama A."/>
            <person name="Harland R.M."/>
            <person name="Taira M."/>
            <person name="Rokhsar D.S."/>
        </authorList>
    </citation>
    <scope>NUCLEOTIDE SEQUENCE [LARGE SCALE GENOMIC DNA]</scope>
    <source>
        <strain evidence="13">J</strain>
    </source>
</reference>
<evidence type="ECO:0000313" key="12">
    <source>
        <dbReference type="EMBL" id="OCT69272.1"/>
    </source>
</evidence>
<feature type="domain" description="Protein kinase" evidence="11">
    <location>
        <begin position="158"/>
        <end position="201"/>
    </location>
</feature>
<dbReference type="InterPro" id="IPR017441">
    <property type="entry name" value="Protein_kinase_ATP_BS"/>
</dbReference>
<dbReference type="GO" id="GO:0004674">
    <property type="term" value="F:protein serine/threonine kinase activity"/>
    <property type="evidence" value="ECO:0007669"/>
    <property type="project" value="UniProtKB-KW"/>
</dbReference>
<dbReference type="EC" id="2.7.11.1" evidence="1"/>
<dbReference type="AlphaFoldDB" id="A0A974H8Y9"/>
<keyword evidence="6 9" id="KW-0067">ATP-binding</keyword>
<dbReference type="PROSITE" id="PS50011">
    <property type="entry name" value="PROTEIN_KINASE_DOM"/>
    <property type="match status" value="1"/>
</dbReference>
<organism evidence="12 13">
    <name type="scientific">Xenopus laevis</name>
    <name type="common">African clawed frog</name>
    <dbReference type="NCBI Taxonomy" id="8355"/>
    <lineage>
        <taxon>Eukaryota</taxon>
        <taxon>Metazoa</taxon>
        <taxon>Chordata</taxon>
        <taxon>Craniata</taxon>
        <taxon>Vertebrata</taxon>
        <taxon>Euteleostomi</taxon>
        <taxon>Amphibia</taxon>
        <taxon>Batrachia</taxon>
        <taxon>Anura</taxon>
        <taxon>Pipoidea</taxon>
        <taxon>Pipidae</taxon>
        <taxon>Xenopodinae</taxon>
        <taxon>Xenopus</taxon>
        <taxon>Xenopus</taxon>
    </lineage>
</organism>
<evidence type="ECO:0000256" key="10">
    <source>
        <dbReference type="SAM" id="MobiDB-lite"/>
    </source>
</evidence>
<evidence type="ECO:0000256" key="9">
    <source>
        <dbReference type="PROSITE-ProRule" id="PRU10141"/>
    </source>
</evidence>
<evidence type="ECO:0000259" key="11">
    <source>
        <dbReference type="PROSITE" id="PS50011"/>
    </source>
</evidence>
<dbReference type="PANTHER" id="PTHR24356:SF246">
    <property type="entry name" value="SERINE_THREONINE-PROTEIN KINASE N1"/>
    <property type="match status" value="1"/>
</dbReference>
<dbReference type="InterPro" id="IPR011009">
    <property type="entry name" value="Kinase-like_dom_sf"/>
</dbReference>
<dbReference type="GO" id="GO:0035556">
    <property type="term" value="P:intracellular signal transduction"/>
    <property type="evidence" value="ECO:0007669"/>
    <property type="project" value="TreeGrafter"/>
</dbReference>
<dbReference type="OMA" id="ICTERSE"/>
<sequence>MQEEEIADVDEEADGLSLLSLLSWPSESSEEYSSSGSSDVEPTMTIKVEVRPVQPPEPLDSTELESSQSQEEDYSDVETSVCSSFVDTKTQRVTFEQDERNQTSSDSFKRERCLEWASQPIADVTEYDPIQDPACSVYQSSMARGRRPSISKSSHEDFNILSLLGKGSYGKVFLAQHKHTKKKVAIKAISKNTKDPSAAEE</sequence>
<evidence type="ECO:0000256" key="1">
    <source>
        <dbReference type="ARBA" id="ARBA00012513"/>
    </source>
</evidence>
<evidence type="ECO:0000256" key="4">
    <source>
        <dbReference type="ARBA" id="ARBA00022741"/>
    </source>
</evidence>
<comment type="catalytic activity">
    <reaction evidence="8">
        <text>L-seryl-[protein] + ATP = O-phospho-L-seryl-[protein] + ADP + H(+)</text>
        <dbReference type="Rhea" id="RHEA:17989"/>
        <dbReference type="Rhea" id="RHEA-COMP:9863"/>
        <dbReference type="Rhea" id="RHEA-COMP:11604"/>
        <dbReference type="ChEBI" id="CHEBI:15378"/>
        <dbReference type="ChEBI" id="CHEBI:29999"/>
        <dbReference type="ChEBI" id="CHEBI:30616"/>
        <dbReference type="ChEBI" id="CHEBI:83421"/>
        <dbReference type="ChEBI" id="CHEBI:456216"/>
        <dbReference type="EC" id="2.7.11.1"/>
    </reaction>
</comment>
<evidence type="ECO:0000256" key="3">
    <source>
        <dbReference type="ARBA" id="ARBA00022679"/>
    </source>
</evidence>
<dbReference type="PROSITE" id="PS00107">
    <property type="entry name" value="PROTEIN_KINASE_ATP"/>
    <property type="match status" value="1"/>
</dbReference>
<dbReference type="EMBL" id="CM004480">
    <property type="protein sequence ID" value="OCT69272.1"/>
    <property type="molecule type" value="Genomic_DNA"/>
</dbReference>
<gene>
    <name evidence="12" type="ORF">XELAEV_18040583mg</name>
</gene>
<dbReference type="InterPro" id="IPR000719">
    <property type="entry name" value="Prot_kinase_dom"/>
</dbReference>
<protein>
    <recommendedName>
        <fullName evidence="1">non-specific serine/threonine protein kinase</fullName>
        <ecNumber evidence="1">2.7.11.1</ecNumber>
    </recommendedName>
</protein>
<evidence type="ECO:0000313" key="13">
    <source>
        <dbReference type="Proteomes" id="UP000694892"/>
    </source>
</evidence>
<evidence type="ECO:0000256" key="7">
    <source>
        <dbReference type="ARBA" id="ARBA00047899"/>
    </source>
</evidence>
<keyword evidence="3" id="KW-0808">Transferase</keyword>
<feature type="region of interest" description="Disordered" evidence="10">
    <location>
        <begin position="24"/>
        <end position="80"/>
    </location>
</feature>
<dbReference type="Gene3D" id="3.30.200.20">
    <property type="entry name" value="Phosphorylase Kinase, domain 1"/>
    <property type="match status" value="1"/>
</dbReference>
<dbReference type="GO" id="GO:0005524">
    <property type="term" value="F:ATP binding"/>
    <property type="evidence" value="ECO:0007669"/>
    <property type="project" value="UniProtKB-UniRule"/>
</dbReference>
<evidence type="ECO:0000256" key="6">
    <source>
        <dbReference type="ARBA" id="ARBA00022840"/>
    </source>
</evidence>
<comment type="catalytic activity">
    <reaction evidence="7">
        <text>L-threonyl-[protein] + ATP = O-phospho-L-threonyl-[protein] + ADP + H(+)</text>
        <dbReference type="Rhea" id="RHEA:46608"/>
        <dbReference type="Rhea" id="RHEA-COMP:11060"/>
        <dbReference type="Rhea" id="RHEA-COMP:11605"/>
        <dbReference type="ChEBI" id="CHEBI:15378"/>
        <dbReference type="ChEBI" id="CHEBI:30013"/>
        <dbReference type="ChEBI" id="CHEBI:30616"/>
        <dbReference type="ChEBI" id="CHEBI:61977"/>
        <dbReference type="ChEBI" id="CHEBI:456216"/>
        <dbReference type="EC" id="2.7.11.1"/>
    </reaction>
</comment>
<feature type="compositionally biased region" description="Low complexity" evidence="10">
    <location>
        <begin position="24"/>
        <end position="38"/>
    </location>
</feature>
<proteinExistence type="predicted"/>
<evidence type="ECO:0000256" key="2">
    <source>
        <dbReference type="ARBA" id="ARBA00022527"/>
    </source>
</evidence>